<dbReference type="EMBL" id="JAAMPC010000015">
    <property type="protein sequence ID" value="KAG2256584.1"/>
    <property type="molecule type" value="Genomic_DNA"/>
</dbReference>
<keyword evidence="5" id="KW-0418">Kinase</keyword>
<evidence type="ECO:0000256" key="1">
    <source>
        <dbReference type="ARBA" id="ARBA00005354"/>
    </source>
</evidence>
<dbReference type="SUPFAM" id="SSF56112">
    <property type="entry name" value="Protein kinase-like (PK-like)"/>
    <property type="match status" value="1"/>
</dbReference>
<dbReference type="GO" id="GO:0005524">
    <property type="term" value="F:ATP binding"/>
    <property type="evidence" value="ECO:0007669"/>
    <property type="project" value="UniProtKB-KW"/>
</dbReference>
<dbReference type="Pfam" id="PF00069">
    <property type="entry name" value="Pkinase"/>
    <property type="match status" value="1"/>
</dbReference>
<accession>A0A8X7PVX1</accession>
<comment type="caution">
    <text evidence="8">The sequence shown here is derived from an EMBL/GenBank/DDBJ whole genome shotgun (WGS) entry which is preliminary data.</text>
</comment>
<keyword evidence="9" id="KW-1185">Reference proteome</keyword>
<evidence type="ECO:0000313" key="8">
    <source>
        <dbReference type="EMBL" id="KAG2256584.1"/>
    </source>
</evidence>
<proteinExistence type="inferred from homology"/>
<comment type="similarity">
    <text evidence="1">Belongs to the protein kinase superfamily. CAMK Ser/Thr protein kinase family. CaMK subfamily.</text>
</comment>
<dbReference type="GO" id="GO:0004674">
    <property type="term" value="F:protein serine/threonine kinase activity"/>
    <property type="evidence" value="ECO:0007669"/>
    <property type="project" value="UniProtKB-KW"/>
</dbReference>
<name>A0A8X7PVX1_BRACI</name>
<dbReference type="InterPro" id="IPR011009">
    <property type="entry name" value="Kinase-like_dom_sf"/>
</dbReference>
<evidence type="ECO:0000313" key="9">
    <source>
        <dbReference type="Proteomes" id="UP000886595"/>
    </source>
</evidence>
<evidence type="ECO:0000256" key="4">
    <source>
        <dbReference type="ARBA" id="ARBA00022741"/>
    </source>
</evidence>
<evidence type="ECO:0000256" key="5">
    <source>
        <dbReference type="ARBA" id="ARBA00022777"/>
    </source>
</evidence>
<evidence type="ECO:0000256" key="3">
    <source>
        <dbReference type="ARBA" id="ARBA00022679"/>
    </source>
</evidence>
<dbReference type="Gene3D" id="1.10.510.10">
    <property type="entry name" value="Transferase(Phosphotransferase) domain 1"/>
    <property type="match status" value="1"/>
</dbReference>
<keyword evidence="3" id="KW-0808">Transferase</keyword>
<dbReference type="AlphaFoldDB" id="A0A8X7PVX1"/>
<keyword evidence="6" id="KW-0067">ATP-binding</keyword>
<evidence type="ECO:0000259" key="7">
    <source>
        <dbReference type="PROSITE" id="PS50011"/>
    </source>
</evidence>
<evidence type="ECO:0000256" key="2">
    <source>
        <dbReference type="ARBA" id="ARBA00022527"/>
    </source>
</evidence>
<dbReference type="InterPro" id="IPR050205">
    <property type="entry name" value="CDPK_Ser/Thr_kinases"/>
</dbReference>
<dbReference type="InterPro" id="IPR000719">
    <property type="entry name" value="Prot_kinase_dom"/>
</dbReference>
<dbReference type="OrthoDB" id="40902at2759"/>
<reference evidence="8 9" key="1">
    <citation type="submission" date="2020-02" db="EMBL/GenBank/DDBJ databases">
        <authorList>
            <person name="Ma Q."/>
            <person name="Huang Y."/>
            <person name="Song X."/>
            <person name="Pei D."/>
        </authorList>
    </citation>
    <scope>NUCLEOTIDE SEQUENCE [LARGE SCALE GENOMIC DNA]</scope>
    <source>
        <strain evidence="8">Sxm20200214</strain>
        <tissue evidence="8">Leaf</tissue>
    </source>
</reference>
<keyword evidence="2" id="KW-0723">Serine/threonine-protein kinase</keyword>
<dbReference type="PANTHER" id="PTHR24349">
    <property type="entry name" value="SERINE/THREONINE-PROTEIN KINASE"/>
    <property type="match status" value="1"/>
</dbReference>
<organism evidence="8 9">
    <name type="scientific">Brassica carinata</name>
    <name type="common">Ethiopian mustard</name>
    <name type="synonym">Abyssinian cabbage</name>
    <dbReference type="NCBI Taxonomy" id="52824"/>
    <lineage>
        <taxon>Eukaryota</taxon>
        <taxon>Viridiplantae</taxon>
        <taxon>Streptophyta</taxon>
        <taxon>Embryophyta</taxon>
        <taxon>Tracheophyta</taxon>
        <taxon>Spermatophyta</taxon>
        <taxon>Magnoliopsida</taxon>
        <taxon>eudicotyledons</taxon>
        <taxon>Gunneridae</taxon>
        <taxon>Pentapetalae</taxon>
        <taxon>rosids</taxon>
        <taxon>malvids</taxon>
        <taxon>Brassicales</taxon>
        <taxon>Brassicaceae</taxon>
        <taxon>Brassiceae</taxon>
        <taxon>Brassica</taxon>
    </lineage>
</organism>
<sequence>MLAGAPPFYGETAEEIFEAVLRGNLRFPPSVFRGVSSMAKDFLRKLMCKDASRRLSAEQALRHPWIQRAGEADERFI</sequence>
<feature type="domain" description="Protein kinase" evidence="7">
    <location>
        <begin position="1"/>
        <end position="66"/>
    </location>
</feature>
<evidence type="ECO:0000256" key="6">
    <source>
        <dbReference type="ARBA" id="ARBA00022840"/>
    </source>
</evidence>
<protein>
    <recommendedName>
        <fullName evidence="7">Protein kinase domain-containing protein</fullName>
    </recommendedName>
</protein>
<dbReference type="Proteomes" id="UP000886595">
    <property type="component" value="Unassembled WGS sequence"/>
</dbReference>
<gene>
    <name evidence="8" type="ORF">Bca52824_075878</name>
</gene>
<dbReference type="PROSITE" id="PS50011">
    <property type="entry name" value="PROTEIN_KINASE_DOM"/>
    <property type="match status" value="1"/>
</dbReference>
<keyword evidence="4" id="KW-0547">Nucleotide-binding</keyword>